<dbReference type="EMBL" id="JACRSY010000048">
    <property type="protein sequence ID" value="MBC8581375.1"/>
    <property type="molecule type" value="Genomic_DNA"/>
</dbReference>
<dbReference type="AlphaFoldDB" id="A0A926IAY7"/>
<gene>
    <name evidence="1" type="ORF">H8718_17950</name>
</gene>
<organism evidence="1 2">
    <name type="scientific">Zhenhengia yiwuensis</name>
    <dbReference type="NCBI Taxonomy" id="2763666"/>
    <lineage>
        <taxon>Bacteria</taxon>
        <taxon>Bacillati</taxon>
        <taxon>Bacillota</taxon>
        <taxon>Clostridia</taxon>
        <taxon>Lachnospirales</taxon>
        <taxon>Lachnospiraceae</taxon>
        <taxon>Zhenhengia</taxon>
    </lineage>
</organism>
<accession>A0A926IAY7</accession>
<protein>
    <submittedName>
        <fullName evidence="1">Uncharacterized protein</fullName>
    </submittedName>
</protein>
<comment type="caution">
    <text evidence="1">The sequence shown here is derived from an EMBL/GenBank/DDBJ whole genome shotgun (WGS) entry which is preliminary data.</text>
</comment>
<name>A0A926IAY7_9FIRM</name>
<dbReference type="Proteomes" id="UP000655830">
    <property type="component" value="Unassembled WGS sequence"/>
</dbReference>
<proteinExistence type="predicted"/>
<dbReference type="RefSeq" id="WP_249334271.1">
    <property type="nucleotide sequence ID" value="NZ_JACRSY010000048.1"/>
</dbReference>
<sequence length="118" mass="12830">MNISLQRKILEKTYDAVCTISKMGKSKVDGETTLQKVIVAQNQPCALSNSSNPSAKQGQVSAEVSNTVKLFIAPELKILPGSKVEVTQYGRTYELEASGLAFLYPTHQEINLIETGKA</sequence>
<evidence type="ECO:0000313" key="2">
    <source>
        <dbReference type="Proteomes" id="UP000655830"/>
    </source>
</evidence>
<keyword evidence="2" id="KW-1185">Reference proteome</keyword>
<evidence type="ECO:0000313" key="1">
    <source>
        <dbReference type="EMBL" id="MBC8581375.1"/>
    </source>
</evidence>
<reference evidence="1" key="1">
    <citation type="submission" date="2020-08" db="EMBL/GenBank/DDBJ databases">
        <title>Genome public.</title>
        <authorList>
            <person name="Liu C."/>
            <person name="Sun Q."/>
        </authorList>
    </citation>
    <scope>NUCLEOTIDE SEQUENCE</scope>
    <source>
        <strain evidence="1">NSJ-12</strain>
    </source>
</reference>